<comment type="caution">
    <text evidence="7">The sequence shown here is derived from an EMBL/GenBank/DDBJ whole genome shotgun (WGS) entry which is preliminary data.</text>
</comment>
<evidence type="ECO:0000256" key="5">
    <source>
        <dbReference type="ARBA" id="ARBA00022906"/>
    </source>
</evidence>
<gene>
    <name evidence="7" type="ORF">DC094_06560</name>
</gene>
<dbReference type="Pfam" id="PF01297">
    <property type="entry name" value="ZnuA"/>
    <property type="match status" value="1"/>
</dbReference>
<dbReference type="RefSeq" id="WP_116686329.1">
    <property type="nucleotide sequence ID" value="NZ_CAWNYD010000002.1"/>
</dbReference>
<keyword evidence="5" id="KW-0406">Ion transport</keyword>
<dbReference type="Gene3D" id="3.40.50.1980">
    <property type="entry name" value="Nitrogenase molybdenum iron protein domain"/>
    <property type="match status" value="2"/>
</dbReference>
<evidence type="ECO:0000256" key="1">
    <source>
        <dbReference type="ARBA" id="ARBA00011028"/>
    </source>
</evidence>
<reference evidence="7 8" key="1">
    <citation type="submission" date="2018-04" db="EMBL/GenBank/DDBJ databases">
        <title>Thalassorhabdus spongiae gen. nov., sp. nov., isolated from a marine sponge in South-West Iceland.</title>
        <authorList>
            <person name="Knobloch S."/>
            <person name="Daussin A."/>
            <person name="Johannsson R."/>
            <person name="Marteinsson V.T."/>
        </authorList>
    </citation>
    <scope>NUCLEOTIDE SEQUENCE [LARGE SCALE GENOMIC DNA]</scope>
    <source>
        <strain evidence="7 8">Hp12</strain>
    </source>
</reference>
<feature type="signal peptide" evidence="6">
    <location>
        <begin position="1"/>
        <end position="26"/>
    </location>
</feature>
<feature type="chain" id="PRO_5016134201" description="High-affinity zinc uptake system protein ZnuA" evidence="6">
    <location>
        <begin position="27"/>
        <end position="331"/>
    </location>
</feature>
<protein>
    <recommendedName>
        <fullName evidence="2">High-affinity zinc uptake system protein ZnuA</fullName>
    </recommendedName>
</protein>
<dbReference type="PANTHER" id="PTHR42953">
    <property type="entry name" value="HIGH-AFFINITY ZINC UPTAKE SYSTEM PROTEIN ZNUA-RELATED"/>
    <property type="match status" value="1"/>
</dbReference>
<sequence length="331" mass="37859">MSRRQFSLISSLFFLSIIFLSPVSHAAKVETSIAPIHSVVSYLLDGIDQPGLLIDKATSPHDFALKPSHRLRLKRAKLIIWGGESLETSLALPIKKITRKKDLALLDNRKLDLLGFRTQNHWLPAVAQSSAITYSASQESSSDKHSNKHKHDHSLHSQLYKDPHFWLDPRRVSTAAEIIHQQLQAVYPKQSLQLKSNLAAFNRQLEVLDQNLRNKLYPVQKTPFLVFHDAWQYFDHRYQLNPAGALTNNPEQPLKLRTIHLLKQRIRNQNIHCLFSEPQFPTKSVQTLARLTDIKVALLDPLGSQLAPGKQLYFQMMNKIGDVMRQCLIHS</sequence>
<evidence type="ECO:0000256" key="6">
    <source>
        <dbReference type="SAM" id="SignalP"/>
    </source>
</evidence>
<dbReference type="PANTHER" id="PTHR42953:SF3">
    <property type="entry name" value="HIGH-AFFINITY ZINC UPTAKE SYSTEM PROTEIN ZNUA"/>
    <property type="match status" value="1"/>
</dbReference>
<keyword evidence="3" id="KW-0813">Transport</keyword>
<dbReference type="GO" id="GO:0046872">
    <property type="term" value="F:metal ion binding"/>
    <property type="evidence" value="ECO:0007669"/>
    <property type="project" value="InterPro"/>
</dbReference>
<dbReference type="InterPro" id="IPR006127">
    <property type="entry name" value="ZnuA-like"/>
</dbReference>
<evidence type="ECO:0000256" key="4">
    <source>
        <dbReference type="ARBA" id="ARBA00022729"/>
    </source>
</evidence>
<dbReference type="GO" id="GO:0006829">
    <property type="term" value="P:zinc ion transport"/>
    <property type="evidence" value="ECO:0007669"/>
    <property type="project" value="UniProtKB-KW"/>
</dbReference>
<dbReference type="InterPro" id="IPR050492">
    <property type="entry name" value="Bact_metal-bind_prot9"/>
</dbReference>
<evidence type="ECO:0000256" key="2">
    <source>
        <dbReference type="ARBA" id="ARBA00015915"/>
    </source>
</evidence>
<keyword evidence="5" id="KW-0862">Zinc</keyword>
<evidence type="ECO:0000256" key="3">
    <source>
        <dbReference type="ARBA" id="ARBA00022448"/>
    </source>
</evidence>
<keyword evidence="8" id="KW-1185">Reference proteome</keyword>
<dbReference type="EMBL" id="QDDL01000002">
    <property type="protein sequence ID" value="PVZ70256.1"/>
    <property type="molecule type" value="Genomic_DNA"/>
</dbReference>
<dbReference type="OrthoDB" id="7346865at2"/>
<evidence type="ECO:0000313" key="8">
    <source>
        <dbReference type="Proteomes" id="UP000244906"/>
    </source>
</evidence>
<dbReference type="AlphaFoldDB" id="A0A2V1H3P1"/>
<proteinExistence type="inferred from homology"/>
<organism evidence="7 8">
    <name type="scientific">Pelagibaculum spongiae</name>
    <dbReference type="NCBI Taxonomy" id="2080658"/>
    <lineage>
        <taxon>Bacteria</taxon>
        <taxon>Pseudomonadati</taxon>
        <taxon>Pseudomonadota</taxon>
        <taxon>Gammaproteobacteria</taxon>
        <taxon>Oceanospirillales</taxon>
        <taxon>Pelagibaculum</taxon>
    </lineage>
</organism>
<keyword evidence="5" id="KW-0864">Zinc transport</keyword>
<comment type="similarity">
    <text evidence="1">Belongs to the bacterial solute-binding protein 9 family.</text>
</comment>
<dbReference type="Proteomes" id="UP000244906">
    <property type="component" value="Unassembled WGS sequence"/>
</dbReference>
<dbReference type="SUPFAM" id="SSF53807">
    <property type="entry name" value="Helical backbone' metal receptor"/>
    <property type="match status" value="1"/>
</dbReference>
<evidence type="ECO:0000313" key="7">
    <source>
        <dbReference type="EMBL" id="PVZ70256.1"/>
    </source>
</evidence>
<keyword evidence="4 6" id="KW-0732">Signal</keyword>
<name>A0A2V1H3P1_9GAMM</name>
<accession>A0A2V1H3P1</accession>